<keyword evidence="1 10" id="KW-0540">Nuclease</keyword>
<keyword evidence="7 10" id="KW-0238">DNA-binding</keyword>
<comment type="function">
    <text evidence="10">CRISPR (clustered regularly interspaced short palindromic repeat), is an adaptive immune system that provides protection against mobile genetic elements (viruses, transposable elements and conjugative plasmids). CRISPR clusters contain spacers, sequences complementary to antecedent mobile elements, and target invading nucleic acids. CRISPR clusters are transcribed and processed into CRISPR RNA (crRNA). Acts as a dsDNA endonuclease. Involved in the integration of spacer DNA into the CRISPR cassette.</text>
</comment>
<dbReference type="InterPro" id="IPR042206">
    <property type="entry name" value="CRISPR-assoc_Cas1_C"/>
</dbReference>
<dbReference type="GO" id="GO:0051607">
    <property type="term" value="P:defense response to virus"/>
    <property type="evidence" value="ECO:0007669"/>
    <property type="project" value="UniProtKB-UniRule"/>
</dbReference>
<proteinExistence type="inferred from homology"/>
<evidence type="ECO:0000313" key="12">
    <source>
        <dbReference type="Proteomes" id="UP000242847"/>
    </source>
</evidence>
<dbReference type="HAMAP" id="MF_01470">
    <property type="entry name" value="Cas1"/>
    <property type="match status" value="1"/>
</dbReference>
<comment type="similarity">
    <text evidence="10">Belongs to the CRISPR-associated endonuclease Cas1 family.</text>
</comment>
<accession>A0A1S8DEY8</accession>
<evidence type="ECO:0000256" key="5">
    <source>
        <dbReference type="ARBA" id="ARBA00022842"/>
    </source>
</evidence>
<feature type="binding site" evidence="10">
    <location>
        <position position="153"/>
    </location>
    <ligand>
        <name>Mn(2+)</name>
        <dbReference type="ChEBI" id="CHEBI:29035"/>
    </ligand>
</feature>
<keyword evidence="3 10" id="KW-0255">Endonuclease</keyword>
<feature type="binding site" evidence="10">
    <location>
        <position position="233"/>
    </location>
    <ligand>
        <name>Mn(2+)</name>
        <dbReference type="ChEBI" id="CHEBI:29035"/>
    </ligand>
</feature>
<dbReference type="NCBIfam" id="TIGR00287">
    <property type="entry name" value="cas1"/>
    <property type="match status" value="1"/>
</dbReference>
<keyword evidence="12" id="KW-1185">Reference proteome</keyword>
<keyword evidence="2 10" id="KW-0479">Metal-binding</keyword>
<dbReference type="InterPro" id="IPR050646">
    <property type="entry name" value="Cas1"/>
</dbReference>
<keyword evidence="6 10" id="KW-0051">Antiviral defense</keyword>
<dbReference type="CDD" id="cd09634">
    <property type="entry name" value="Cas1_I-II-III"/>
    <property type="match status" value="1"/>
</dbReference>
<keyword evidence="8 10" id="KW-0464">Manganese</keyword>
<dbReference type="PANTHER" id="PTHR34353:SF2">
    <property type="entry name" value="CRISPR-ASSOCIATED ENDONUCLEASE CAS1 1"/>
    <property type="match status" value="1"/>
</dbReference>
<dbReference type="InterPro" id="IPR042211">
    <property type="entry name" value="CRISPR-assoc_Cas1_N"/>
</dbReference>
<dbReference type="RefSeq" id="WP_083728517.1">
    <property type="nucleotide sequence ID" value="NZ_FOUD01000025.1"/>
</dbReference>
<dbReference type="Proteomes" id="UP000242847">
    <property type="component" value="Unassembled WGS sequence"/>
</dbReference>
<evidence type="ECO:0000256" key="2">
    <source>
        <dbReference type="ARBA" id="ARBA00022723"/>
    </source>
</evidence>
<reference evidence="11 12" key="1">
    <citation type="submission" date="2017-01" db="EMBL/GenBank/DDBJ databases">
        <title>Draft genome sequence of Pseudomonas pachastrellae type strain CCUG 46540T from a deep sea.</title>
        <authorList>
            <person name="Gomila M."/>
            <person name="Mulet M."/>
            <person name="Lalucat J."/>
            <person name="Garcia-Valdes E."/>
        </authorList>
    </citation>
    <scope>NUCLEOTIDE SEQUENCE [LARGE SCALE GENOMIC DNA]</scope>
    <source>
        <strain evidence="11 12">CCUG 46540</strain>
    </source>
</reference>
<dbReference type="GO" id="GO:0046872">
    <property type="term" value="F:metal ion binding"/>
    <property type="evidence" value="ECO:0007669"/>
    <property type="project" value="UniProtKB-UniRule"/>
</dbReference>
<evidence type="ECO:0000256" key="4">
    <source>
        <dbReference type="ARBA" id="ARBA00022801"/>
    </source>
</evidence>
<evidence type="ECO:0000256" key="3">
    <source>
        <dbReference type="ARBA" id="ARBA00022759"/>
    </source>
</evidence>
<evidence type="ECO:0000313" key="11">
    <source>
        <dbReference type="EMBL" id="ONM42987.1"/>
    </source>
</evidence>
<gene>
    <name evidence="10" type="primary">cas1</name>
    <name evidence="11" type="ORF">BXT89_15130</name>
</gene>
<dbReference type="GO" id="GO:0043571">
    <property type="term" value="P:maintenance of CRISPR repeat elements"/>
    <property type="evidence" value="ECO:0007669"/>
    <property type="project" value="UniProtKB-UniRule"/>
</dbReference>
<evidence type="ECO:0000256" key="10">
    <source>
        <dbReference type="HAMAP-Rule" id="MF_01470"/>
    </source>
</evidence>
<sequence length="318" mass="36808">MSTLVLDHRDLSLDYENECILIRQPQQPPRSIPLGRLARILVMHSVQVTTRLIGQCQHRGVDFIVLNGRHHEHSFAVLASHQRQAARRVLQYQITSSEERALPLAKRLVRHKLAVTRYSLWRQSVNRERLASLRGCQQSVQQCTSLQQLRGVEGSAQRETFKCWREQLPPQLGFNRRERRPPPDPVNAILSLSFTLLYQEASRQSLVHGLDPWLGIYHQLTPGRLSLACDLMEPLRPLIEAWVVQLFCEGELDNRHFSTSTQGCRLGKHGREIYYRLWHDRLPRWSRRLSAYAALLAHYLEQTPDASQHGATMWKTGT</sequence>
<dbReference type="STRING" id="254161.SAMN05216256_12539"/>
<comment type="caution">
    <text evidence="11">The sequence shown here is derived from an EMBL/GenBank/DDBJ whole genome shotgun (WGS) entry which is preliminary data.</text>
</comment>
<dbReference type="AlphaFoldDB" id="A0A1S8DEY8"/>
<comment type="cofactor">
    <cofactor evidence="10">
        <name>Mg(2+)</name>
        <dbReference type="ChEBI" id="CHEBI:18420"/>
    </cofactor>
    <cofactor evidence="10">
        <name>Mn(2+)</name>
        <dbReference type="ChEBI" id="CHEBI:29035"/>
    </cofactor>
</comment>
<dbReference type="OrthoDB" id="9803119at2"/>
<evidence type="ECO:0000256" key="9">
    <source>
        <dbReference type="ARBA" id="ARBA00038592"/>
    </source>
</evidence>
<dbReference type="PANTHER" id="PTHR34353">
    <property type="entry name" value="CRISPR-ASSOCIATED ENDONUCLEASE CAS1 1"/>
    <property type="match status" value="1"/>
</dbReference>
<name>A0A1S8DEY8_9GAMM</name>
<dbReference type="GO" id="GO:0004519">
    <property type="term" value="F:endonuclease activity"/>
    <property type="evidence" value="ECO:0007669"/>
    <property type="project" value="UniProtKB-UniRule"/>
</dbReference>
<dbReference type="EMBL" id="MUBC01000039">
    <property type="protein sequence ID" value="ONM42987.1"/>
    <property type="molecule type" value="Genomic_DNA"/>
</dbReference>
<evidence type="ECO:0000256" key="1">
    <source>
        <dbReference type="ARBA" id="ARBA00022722"/>
    </source>
</evidence>
<dbReference type="Gene3D" id="1.20.120.920">
    <property type="entry name" value="CRISPR-associated endonuclease Cas1, C-terminal domain"/>
    <property type="match status" value="1"/>
</dbReference>
<evidence type="ECO:0000256" key="8">
    <source>
        <dbReference type="ARBA" id="ARBA00023211"/>
    </source>
</evidence>
<keyword evidence="4 10" id="KW-0378">Hydrolase</keyword>
<keyword evidence="5 10" id="KW-0460">Magnesium</keyword>
<evidence type="ECO:0000256" key="6">
    <source>
        <dbReference type="ARBA" id="ARBA00023118"/>
    </source>
</evidence>
<evidence type="ECO:0000256" key="7">
    <source>
        <dbReference type="ARBA" id="ARBA00023125"/>
    </source>
</evidence>
<dbReference type="InterPro" id="IPR002729">
    <property type="entry name" value="CRISPR-assoc_Cas1"/>
</dbReference>
<dbReference type="GO" id="GO:0016787">
    <property type="term" value="F:hydrolase activity"/>
    <property type="evidence" value="ECO:0007669"/>
    <property type="project" value="UniProtKB-KW"/>
</dbReference>
<dbReference type="Pfam" id="PF01867">
    <property type="entry name" value="Cas_Cas1"/>
    <property type="match status" value="1"/>
</dbReference>
<dbReference type="Gene3D" id="3.100.10.20">
    <property type="entry name" value="CRISPR-associated endonuclease Cas1, N-terminal domain"/>
    <property type="match status" value="1"/>
</dbReference>
<protein>
    <recommendedName>
        <fullName evidence="10">CRISPR-associated endonuclease Cas1</fullName>
        <ecNumber evidence="10">3.1.-.-</ecNumber>
    </recommendedName>
</protein>
<dbReference type="EC" id="3.1.-.-" evidence="10"/>
<feature type="binding site" evidence="10">
    <location>
        <position position="218"/>
    </location>
    <ligand>
        <name>Mn(2+)</name>
        <dbReference type="ChEBI" id="CHEBI:29035"/>
    </ligand>
</feature>
<organism evidence="11 12">
    <name type="scientific">Halopseudomonas pachastrellae</name>
    <dbReference type="NCBI Taxonomy" id="254161"/>
    <lineage>
        <taxon>Bacteria</taxon>
        <taxon>Pseudomonadati</taxon>
        <taxon>Pseudomonadota</taxon>
        <taxon>Gammaproteobacteria</taxon>
        <taxon>Pseudomonadales</taxon>
        <taxon>Pseudomonadaceae</taxon>
        <taxon>Halopseudomonas</taxon>
    </lineage>
</organism>
<dbReference type="GO" id="GO:0003677">
    <property type="term" value="F:DNA binding"/>
    <property type="evidence" value="ECO:0007669"/>
    <property type="project" value="UniProtKB-KW"/>
</dbReference>
<comment type="subunit">
    <text evidence="9 10">Homodimer, forms a heterotetramer with a Cas2 homodimer.</text>
</comment>